<dbReference type="GO" id="GO:0005737">
    <property type="term" value="C:cytoplasm"/>
    <property type="evidence" value="ECO:0007669"/>
    <property type="project" value="UniProtKB-SubCell"/>
</dbReference>
<evidence type="ECO:0000256" key="7">
    <source>
        <dbReference type="SAM" id="MobiDB-lite"/>
    </source>
</evidence>
<comment type="subcellular location">
    <subcellularLocation>
        <location evidence="6">Cytoplasm</location>
    </subcellularLocation>
</comment>
<comment type="subunit">
    <text evidence="6">Forms a complex with KhpA.</text>
</comment>
<comment type="function">
    <text evidence="6">A probable RNA chaperone. Forms a complex with KhpA which binds to cellular RNA and controls its expression. Plays a role in peptidoglycan (PG) homeostasis and cell length regulation.</text>
</comment>
<organism evidence="9 10">
    <name type="scientific">Vagococcus lutrae LBD1</name>
    <dbReference type="NCBI Taxonomy" id="1408226"/>
    <lineage>
        <taxon>Bacteria</taxon>
        <taxon>Bacillati</taxon>
        <taxon>Bacillota</taxon>
        <taxon>Bacilli</taxon>
        <taxon>Lactobacillales</taxon>
        <taxon>Enterococcaceae</taxon>
        <taxon>Vagococcus</taxon>
    </lineage>
</organism>
<dbReference type="SUPFAM" id="SSF82708">
    <property type="entry name" value="R3H domain"/>
    <property type="match status" value="1"/>
</dbReference>
<dbReference type="InterPro" id="IPR032782">
    <property type="entry name" value="KhpB_N"/>
</dbReference>
<dbReference type="InterPro" id="IPR039247">
    <property type="entry name" value="KhpB"/>
</dbReference>
<dbReference type="RefSeq" id="WP_023606902.1">
    <property type="nucleotide sequence ID" value="NZ_AYSH01000020.1"/>
</dbReference>
<dbReference type="InterPro" id="IPR036867">
    <property type="entry name" value="R3H_dom_sf"/>
</dbReference>
<evidence type="ECO:0000256" key="1">
    <source>
        <dbReference type="ARBA" id="ARBA00022490"/>
    </source>
</evidence>
<comment type="caution">
    <text evidence="9">The sequence shown here is derived from an EMBL/GenBank/DDBJ whole genome shotgun (WGS) entry which is preliminary data.</text>
</comment>
<dbReference type="InterPro" id="IPR038008">
    <property type="entry name" value="Jag_KH"/>
</dbReference>
<evidence type="ECO:0000313" key="9">
    <source>
        <dbReference type="EMBL" id="EST89149.1"/>
    </source>
</evidence>
<dbReference type="InterPro" id="IPR001374">
    <property type="entry name" value="R3H_dom"/>
</dbReference>
<dbReference type="SMART" id="SM00393">
    <property type="entry name" value="R3H"/>
    <property type="match status" value="1"/>
</dbReference>
<keyword evidence="3 6" id="KW-0133">Cell shape</keyword>
<dbReference type="HAMAP" id="MF_00867">
    <property type="entry name" value="KhpB"/>
    <property type="match status" value="1"/>
</dbReference>
<dbReference type="Proteomes" id="UP000018126">
    <property type="component" value="Unassembled WGS sequence"/>
</dbReference>
<dbReference type="CDD" id="cd02644">
    <property type="entry name" value="R3H_jag"/>
    <property type="match status" value="1"/>
</dbReference>
<dbReference type="InterPro" id="IPR038247">
    <property type="entry name" value="Jag_N_dom_sf"/>
</dbReference>
<gene>
    <name evidence="6" type="primary">khpB</name>
    <name evidence="6" type="synonym">eloR</name>
    <name evidence="9" type="ORF">T233_01597</name>
</gene>
<feature type="region of interest" description="Disordered" evidence="7">
    <location>
        <begin position="74"/>
        <end position="94"/>
    </location>
</feature>
<accession>V6Q207</accession>
<comment type="caution">
    <text evidence="6">Lacks conserved residue(s) required for the propagation of feature annotation.</text>
</comment>
<evidence type="ECO:0000256" key="4">
    <source>
        <dbReference type="ARBA" id="ARBA00023186"/>
    </source>
</evidence>
<keyword evidence="10" id="KW-1185">Reference proteome</keyword>
<keyword evidence="5 6" id="KW-0961">Cell wall biogenesis/degradation</keyword>
<comment type="domain">
    <text evidence="6">Has an N-terminal Jag-N domain and 2 RNA-binding domains (KH and R3H).</text>
</comment>
<evidence type="ECO:0000256" key="3">
    <source>
        <dbReference type="ARBA" id="ARBA00022960"/>
    </source>
</evidence>
<proteinExistence type="inferred from homology"/>
<dbReference type="Pfam" id="PF01424">
    <property type="entry name" value="R3H"/>
    <property type="match status" value="1"/>
</dbReference>
<feature type="compositionally biased region" description="Basic and acidic residues" evidence="7">
    <location>
        <begin position="84"/>
        <end position="94"/>
    </location>
</feature>
<dbReference type="eggNOG" id="COG1847">
    <property type="taxonomic scope" value="Bacteria"/>
</dbReference>
<dbReference type="PATRIC" id="fig|1408226.3.peg.1554"/>
<dbReference type="EMBL" id="AYSH01000020">
    <property type="protein sequence ID" value="EST89149.1"/>
    <property type="molecule type" value="Genomic_DNA"/>
</dbReference>
<sequence length="246" mass="27440">MSKYEGISVEEAIAKGLKEQGLTKETASIRIVQEAKKGFLGFGKQVAIVEVTPHEQTVESPVETAPAVEVEKVERPVPTTTEPQEVKDAPTERLSEEETLKALAVYLTEISQGLGAPALVKIERHSDHTVLHLESKQAGRLIGKHGRVLNAIQYLTQVFIHRTADQRMSVVVNVGDYRERREATLGRMAKQAARKALDTQQPVFLEPMPAFERKMIHGILSANKRIETHSEGEEPHRYLVVSPRRS</sequence>
<feature type="compositionally biased region" description="Basic and acidic residues" evidence="7">
    <location>
        <begin position="227"/>
        <end position="237"/>
    </location>
</feature>
<dbReference type="InterPro" id="IPR015946">
    <property type="entry name" value="KH_dom-like_a/b"/>
</dbReference>
<evidence type="ECO:0000256" key="6">
    <source>
        <dbReference type="HAMAP-Rule" id="MF_00867"/>
    </source>
</evidence>
<dbReference type="Pfam" id="PF14804">
    <property type="entry name" value="Jag_N"/>
    <property type="match status" value="1"/>
</dbReference>
<dbReference type="Gene3D" id="3.30.1370.50">
    <property type="entry name" value="R3H-like domain"/>
    <property type="match status" value="1"/>
</dbReference>
<dbReference type="PROSITE" id="PS51061">
    <property type="entry name" value="R3H"/>
    <property type="match status" value="1"/>
</dbReference>
<keyword evidence="2 6" id="KW-0694">RNA-binding</keyword>
<dbReference type="NCBIfam" id="NF041568">
    <property type="entry name" value="Jag_EloR"/>
    <property type="match status" value="1"/>
</dbReference>
<evidence type="ECO:0000259" key="8">
    <source>
        <dbReference type="PROSITE" id="PS51061"/>
    </source>
</evidence>
<evidence type="ECO:0000256" key="2">
    <source>
        <dbReference type="ARBA" id="ARBA00022884"/>
    </source>
</evidence>
<dbReference type="GO" id="GO:0003723">
    <property type="term" value="F:RNA binding"/>
    <property type="evidence" value="ECO:0007669"/>
    <property type="project" value="UniProtKB-UniRule"/>
</dbReference>
<dbReference type="AlphaFoldDB" id="V6Q207"/>
<reference evidence="9 10" key="1">
    <citation type="journal article" date="2013" name="Genome Announc.">
        <title>High-Quality Draft Genome Sequence of Vagococcus lutrae Strain LBD1, Isolated from the Largemouth Bass Micropterus salmoides.</title>
        <authorList>
            <person name="Lebreton F."/>
            <person name="Valentino M.D."/>
            <person name="Duncan L.B."/>
            <person name="Zeng Q."/>
            <person name="Manson McGuire A."/>
            <person name="Earl A.M."/>
            <person name="Gilmore M.S."/>
        </authorList>
    </citation>
    <scope>NUCLEOTIDE SEQUENCE [LARGE SCALE GENOMIC DNA]</scope>
    <source>
        <strain evidence="9 10">LBD1</strain>
    </source>
</reference>
<dbReference type="Gene3D" id="3.30.30.80">
    <property type="entry name" value="probable RNA-binding protein from clostridium symbiosum atcc 14940"/>
    <property type="match status" value="1"/>
</dbReference>
<keyword evidence="4 6" id="KW-0143">Chaperone</keyword>
<dbReference type="Gene3D" id="3.30.300.20">
    <property type="match status" value="1"/>
</dbReference>
<dbReference type="GO" id="GO:0071555">
    <property type="term" value="P:cell wall organization"/>
    <property type="evidence" value="ECO:0007669"/>
    <property type="project" value="UniProtKB-KW"/>
</dbReference>
<protein>
    <recommendedName>
        <fullName evidence="6">RNA-binding protein KhpB</fullName>
    </recommendedName>
    <alternativeName>
        <fullName evidence="6">RNA-binding protein EloR</fullName>
    </alternativeName>
</protein>
<evidence type="ECO:0000313" key="10">
    <source>
        <dbReference type="Proteomes" id="UP000018126"/>
    </source>
</evidence>
<dbReference type="InterPro" id="IPR034079">
    <property type="entry name" value="R3H_KhpB"/>
</dbReference>
<keyword evidence="1 6" id="KW-0963">Cytoplasm</keyword>
<feature type="domain" description="R3H" evidence="8">
    <location>
        <begin position="179"/>
        <end position="245"/>
    </location>
</feature>
<dbReference type="GO" id="GO:0008360">
    <property type="term" value="P:regulation of cell shape"/>
    <property type="evidence" value="ECO:0007669"/>
    <property type="project" value="UniProtKB-KW"/>
</dbReference>
<dbReference type="PANTHER" id="PTHR35800:SF1">
    <property type="entry name" value="RNA-BINDING PROTEIN KHPB"/>
    <property type="match status" value="1"/>
</dbReference>
<dbReference type="STRING" id="1408226.T233_01597"/>
<comment type="similarity">
    <text evidence="6">Belongs to the KhpB RNA-binding protein family.</text>
</comment>
<name>V6Q207_9ENTE</name>
<dbReference type="SUPFAM" id="SSF54791">
    <property type="entry name" value="Eukaryotic type KH-domain (KH-domain type I)"/>
    <property type="match status" value="1"/>
</dbReference>
<feature type="region of interest" description="Disordered" evidence="7">
    <location>
        <begin position="227"/>
        <end position="246"/>
    </location>
</feature>
<evidence type="ECO:0000256" key="5">
    <source>
        <dbReference type="ARBA" id="ARBA00023316"/>
    </source>
</evidence>
<dbReference type="SMART" id="SM01245">
    <property type="entry name" value="Jag_N"/>
    <property type="match status" value="1"/>
</dbReference>
<dbReference type="GO" id="GO:0009252">
    <property type="term" value="P:peptidoglycan biosynthetic process"/>
    <property type="evidence" value="ECO:0007669"/>
    <property type="project" value="UniProtKB-UniRule"/>
</dbReference>
<dbReference type="Pfam" id="PF13083">
    <property type="entry name" value="KH_KhpA-B"/>
    <property type="match status" value="1"/>
</dbReference>
<dbReference type="CDD" id="cd02414">
    <property type="entry name" value="KH-II_Jag"/>
    <property type="match status" value="1"/>
</dbReference>
<dbReference type="InterPro" id="IPR036612">
    <property type="entry name" value="KH_dom_type_1_sf"/>
</dbReference>
<dbReference type="PANTHER" id="PTHR35800">
    <property type="entry name" value="PROTEIN JAG"/>
    <property type="match status" value="1"/>
</dbReference>